<evidence type="ECO:0000313" key="3">
    <source>
        <dbReference type="Proteomes" id="UP000473885"/>
    </source>
</evidence>
<dbReference type="AlphaFoldDB" id="A0A6M0RC79"/>
<dbReference type="Proteomes" id="UP000473885">
    <property type="component" value="Unassembled WGS sequence"/>
</dbReference>
<dbReference type="Pfam" id="PF01345">
    <property type="entry name" value="DUF11"/>
    <property type="match status" value="2"/>
</dbReference>
<reference evidence="2 3" key="1">
    <citation type="submission" date="2019-04" db="EMBL/GenBank/DDBJ databases">
        <title>Genome sequencing of Clostridium botulinum Groups I-IV and Clostridium butyricum.</title>
        <authorList>
            <person name="Brunt J."/>
            <person name="Van Vliet A.H.M."/>
            <person name="Stringer S.C."/>
            <person name="Carter A.T."/>
            <person name="Peck M.W."/>
        </authorList>
    </citation>
    <scope>NUCLEOTIDE SEQUENCE [LARGE SCALE GENOMIC DNA]</scope>
    <source>
        <strain evidence="2 3">IFR 18/094</strain>
    </source>
</reference>
<dbReference type="NCBIfam" id="TIGR01451">
    <property type="entry name" value="B_ant_repeat"/>
    <property type="match status" value="3"/>
</dbReference>
<name>A0A6M0RC79_9CLOT</name>
<dbReference type="InterPro" id="IPR008966">
    <property type="entry name" value="Adhesion_dom_sf"/>
</dbReference>
<dbReference type="Gene3D" id="2.60.40.740">
    <property type="match status" value="3"/>
</dbReference>
<dbReference type="InterPro" id="IPR001434">
    <property type="entry name" value="OmcB-like_DUF11"/>
</dbReference>
<dbReference type="EMBL" id="SXDP01000015">
    <property type="protein sequence ID" value="NEZ47895.1"/>
    <property type="molecule type" value="Genomic_DNA"/>
</dbReference>
<dbReference type="PANTHER" id="PTHR34819:SF3">
    <property type="entry name" value="CELL SURFACE PROTEIN"/>
    <property type="match status" value="1"/>
</dbReference>
<dbReference type="InterPro" id="IPR051172">
    <property type="entry name" value="Chlamydia_OmcB"/>
</dbReference>
<dbReference type="InterPro" id="IPR047589">
    <property type="entry name" value="DUF11_rpt"/>
</dbReference>
<dbReference type="RefSeq" id="WP_163249791.1">
    <property type="nucleotide sequence ID" value="NZ_SXDP01000015.1"/>
</dbReference>
<sequence>MATDLIFSQNINGGITFTGNAIGLSKKDNSQDAGTANSIGALMSHLDYLQVPTYPPYTTLNYSFDSSTATLSIPKGCDVAFAILSWGGCCKVPGENRIPPVSNNVRLKAVDPPYPTEYIFQDKTYFTDKTKDVVFYSCYSVVTNEIKKSMSAKYSVAEFPVTSEATDNSNNCGGWTLAVVYTNPTLPARSISIYSGLEEVTSSTPFSITSSFSKTPKLVPPKGRALFSAMHASATLGDNKVLFGPNDYNLIYLSGPRNLPNHFFGSQINDDNGNIDTSGSFGDLNQDILTGTNMVGGRQGWDITNVDVSSGLSNSQSSSILKFITTNNNYLLNMLGLQIDIDIPELNNIKKTVSQTFASVEDIVEYIISIPNNTTATLNELFLTDALPSELSFVPNSLTIDGNPSNDSPVTGVNLGNLASSKTILVKFKAKVNSEPSNNFNYVNLATINYKVGNAPNIVSATSKSNMSKLYPSSIIVEPNINITANPTIISIDDIVEYTIKISNTETIPIEDAILTNTLPSELSYVPNSLTINNILINSTPKTTISLGTINSWQTIIVKFKATFNSKSSNVNSEYIDSATLSYKFNTMDVPLSNNITATNIITHSNVSIFPILIKDAVSSNPDHNIANVGDTINYTITIHNPSNKIIKNVIFKDSIPNGLLMEPDSLTVNHKPTSENIETGINLGNISPNDTVIVNYIAKTVGFSYKNSASISYEFSSPSNTLLNNSIITTNNVYIDNSSYLNIKPITFNYKKTIYKNNSLTGKIDFFNLNDAKLKYALYKSPENGYADINEEGFWIYTPKVNFIGMDIFNILVKDEYSNFSISTITIVIKDFPNSLDELDCCNDNN</sequence>
<protein>
    <submittedName>
        <fullName evidence="2">DUF11 domain-containing protein</fullName>
    </submittedName>
</protein>
<gene>
    <name evidence="2" type="ORF">FDF74_11960</name>
</gene>
<accession>A0A6M0RC79</accession>
<dbReference type="PANTHER" id="PTHR34819">
    <property type="entry name" value="LARGE CYSTEINE-RICH PERIPLASMIC PROTEIN OMCB"/>
    <property type="match status" value="1"/>
</dbReference>
<evidence type="ECO:0000313" key="2">
    <source>
        <dbReference type="EMBL" id="NEZ47895.1"/>
    </source>
</evidence>
<proteinExistence type="predicted"/>
<keyword evidence="3" id="KW-1185">Reference proteome</keyword>
<comment type="caution">
    <text evidence="2">The sequence shown here is derived from an EMBL/GenBank/DDBJ whole genome shotgun (WGS) entry which is preliminary data.</text>
</comment>
<feature type="domain" description="DUF11" evidence="1">
    <location>
        <begin position="618"/>
        <end position="727"/>
    </location>
</feature>
<organism evidence="2 3">
    <name type="scientific">Clostridium niameyense</name>
    <dbReference type="NCBI Taxonomy" id="1622073"/>
    <lineage>
        <taxon>Bacteria</taxon>
        <taxon>Bacillati</taxon>
        <taxon>Bacillota</taxon>
        <taxon>Clostridia</taxon>
        <taxon>Eubacteriales</taxon>
        <taxon>Clostridiaceae</taxon>
        <taxon>Clostridium</taxon>
    </lineage>
</organism>
<dbReference type="SUPFAM" id="SSF49401">
    <property type="entry name" value="Bacterial adhesins"/>
    <property type="match status" value="1"/>
</dbReference>
<feature type="domain" description="DUF11" evidence="1">
    <location>
        <begin position="349"/>
        <end position="450"/>
    </location>
</feature>
<evidence type="ECO:0000259" key="1">
    <source>
        <dbReference type="Pfam" id="PF01345"/>
    </source>
</evidence>
<dbReference type="Pfam" id="PF17963">
    <property type="entry name" value="Big_9"/>
    <property type="match status" value="1"/>
</dbReference>